<keyword evidence="32" id="KW-1185">Reference proteome</keyword>
<feature type="domain" description="Penicillin-binding protein transpeptidase" evidence="29">
    <location>
        <begin position="374"/>
        <end position="644"/>
    </location>
</feature>
<evidence type="ECO:0000256" key="26">
    <source>
        <dbReference type="ARBA" id="ARBA00060592"/>
    </source>
</evidence>
<comment type="pathway">
    <text evidence="3">Cell wall biogenesis; peptidoglycan biosynthesis.</text>
</comment>
<evidence type="ECO:0000256" key="11">
    <source>
        <dbReference type="ARBA" id="ARBA00022676"/>
    </source>
</evidence>
<keyword evidence="20" id="KW-0046">Antibiotic resistance</keyword>
<evidence type="ECO:0000256" key="8">
    <source>
        <dbReference type="ARBA" id="ARBA00022475"/>
    </source>
</evidence>
<comment type="similarity">
    <text evidence="5">In the N-terminal section; belongs to the glycosyltransferase 51 family.</text>
</comment>
<evidence type="ECO:0000313" key="32">
    <source>
        <dbReference type="Proteomes" id="UP000253034"/>
    </source>
</evidence>
<comment type="pathway">
    <text evidence="26">Glycan biosynthesis.</text>
</comment>
<keyword evidence="21" id="KW-0511">Multifunctional enzyme</keyword>
<evidence type="ECO:0000256" key="1">
    <source>
        <dbReference type="ARBA" id="ARBA00002624"/>
    </source>
</evidence>
<evidence type="ECO:0000256" key="6">
    <source>
        <dbReference type="ARBA" id="ARBA00012448"/>
    </source>
</evidence>
<keyword evidence="18 28" id="KW-1133">Transmembrane helix</keyword>
<reference evidence="31 32" key="1">
    <citation type="submission" date="2018-07" db="EMBL/GenBank/DDBJ databases">
        <title>Genomic Encyclopedia of Type Strains, Phase IV (KMG-IV): sequencing the most valuable type-strain genomes for metagenomic binning, comparative biology and taxonomic classification.</title>
        <authorList>
            <person name="Goeker M."/>
        </authorList>
    </citation>
    <scope>NUCLEOTIDE SEQUENCE [LARGE SCALE GENOMIC DNA]</scope>
    <source>
        <strain evidence="31 32">DSM 27016</strain>
    </source>
</reference>
<keyword evidence="10" id="KW-0645">Protease</keyword>
<evidence type="ECO:0000256" key="28">
    <source>
        <dbReference type="SAM" id="Phobius"/>
    </source>
</evidence>
<comment type="caution">
    <text evidence="31">The sequence shown here is derived from an EMBL/GenBank/DDBJ whole genome shotgun (WGS) entry which is preliminary data.</text>
</comment>
<comment type="similarity">
    <text evidence="4">In the C-terminal section; belongs to the transpeptidase family.</text>
</comment>
<evidence type="ECO:0000256" key="14">
    <source>
        <dbReference type="ARBA" id="ARBA00022801"/>
    </source>
</evidence>
<gene>
    <name evidence="31" type="ORF">DFR58_1079</name>
</gene>
<keyword evidence="9" id="KW-0121">Carboxypeptidase</keyword>
<dbReference type="GO" id="GO:0008955">
    <property type="term" value="F:peptidoglycan glycosyltransferase activity"/>
    <property type="evidence" value="ECO:0007669"/>
    <property type="project" value="UniProtKB-EC"/>
</dbReference>
<dbReference type="GO" id="GO:0071555">
    <property type="term" value="P:cell wall organization"/>
    <property type="evidence" value="ECO:0007669"/>
    <property type="project" value="UniProtKB-KW"/>
</dbReference>
<evidence type="ECO:0000256" key="20">
    <source>
        <dbReference type="ARBA" id="ARBA00023251"/>
    </source>
</evidence>
<dbReference type="GO" id="GO:0008658">
    <property type="term" value="F:penicillin binding"/>
    <property type="evidence" value="ECO:0007669"/>
    <property type="project" value="InterPro"/>
</dbReference>
<dbReference type="GO" id="GO:0046677">
    <property type="term" value="P:response to antibiotic"/>
    <property type="evidence" value="ECO:0007669"/>
    <property type="project" value="UniProtKB-KW"/>
</dbReference>
<evidence type="ECO:0000256" key="5">
    <source>
        <dbReference type="ARBA" id="ARBA00007739"/>
    </source>
</evidence>
<dbReference type="InterPro" id="IPR023346">
    <property type="entry name" value="Lysozyme-like_dom_sf"/>
</dbReference>
<evidence type="ECO:0000259" key="30">
    <source>
        <dbReference type="Pfam" id="PF00912"/>
    </source>
</evidence>
<evidence type="ECO:0000256" key="22">
    <source>
        <dbReference type="ARBA" id="ARBA00023316"/>
    </source>
</evidence>
<comment type="subcellular location">
    <subcellularLocation>
        <location evidence="2">Cell membrane</location>
        <topology evidence="2">Single-pass type II membrane protein</topology>
    </subcellularLocation>
</comment>
<comment type="function">
    <text evidence="1">Cell wall formation. Synthesis of cross-linked peptidoglycan from the lipid intermediates. The enzyme has a penicillin-insensitive transglycosylase N-terminal domain (formation of linear glycan strands) and a penicillin-sensitive transpeptidase C-terminal domain (cross-linking of the peptide subunits).</text>
</comment>
<dbReference type="AlphaFoldDB" id="A0A369BA75"/>
<dbReference type="GO" id="GO:0009252">
    <property type="term" value="P:peptidoglycan biosynthetic process"/>
    <property type="evidence" value="ECO:0007669"/>
    <property type="project" value="UniProtKB-UniPathway"/>
</dbReference>
<evidence type="ECO:0000313" key="31">
    <source>
        <dbReference type="EMBL" id="RCX17466.1"/>
    </source>
</evidence>
<evidence type="ECO:0000256" key="4">
    <source>
        <dbReference type="ARBA" id="ARBA00007090"/>
    </source>
</evidence>
<dbReference type="FunFam" id="1.10.3810.10:FF:000001">
    <property type="entry name" value="Penicillin-binding protein 1A"/>
    <property type="match status" value="1"/>
</dbReference>
<evidence type="ECO:0000256" key="27">
    <source>
        <dbReference type="SAM" id="MobiDB-lite"/>
    </source>
</evidence>
<dbReference type="RefSeq" id="WP_170138067.1">
    <property type="nucleotide sequence ID" value="NZ_QPJT01000007.1"/>
</dbReference>
<keyword evidence="16" id="KW-0735">Signal-anchor</keyword>
<dbReference type="PANTHER" id="PTHR32282">
    <property type="entry name" value="BINDING PROTEIN TRANSPEPTIDASE, PUTATIVE-RELATED"/>
    <property type="match status" value="1"/>
</dbReference>
<dbReference type="EMBL" id="QPJT01000007">
    <property type="protein sequence ID" value="RCX17466.1"/>
    <property type="molecule type" value="Genomic_DNA"/>
</dbReference>
<evidence type="ECO:0000256" key="13">
    <source>
        <dbReference type="ARBA" id="ARBA00022692"/>
    </source>
</evidence>
<dbReference type="PANTHER" id="PTHR32282:SF11">
    <property type="entry name" value="PENICILLIN-BINDING PROTEIN 1B"/>
    <property type="match status" value="1"/>
</dbReference>
<dbReference type="InterPro" id="IPR012338">
    <property type="entry name" value="Beta-lactam/transpept-like"/>
</dbReference>
<keyword evidence="14" id="KW-0378">Hydrolase</keyword>
<dbReference type="GO" id="GO:0005886">
    <property type="term" value="C:plasma membrane"/>
    <property type="evidence" value="ECO:0007669"/>
    <property type="project" value="UniProtKB-SubCell"/>
</dbReference>
<dbReference type="GO" id="GO:0008360">
    <property type="term" value="P:regulation of cell shape"/>
    <property type="evidence" value="ECO:0007669"/>
    <property type="project" value="UniProtKB-KW"/>
</dbReference>
<dbReference type="GO" id="GO:0006508">
    <property type="term" value="P:proteolysis"/>
    <property type="evidence" value="ECO:0007669"/>
    <property type="project" value="UniProtKB-KW"/>
</dbReference>
<feature type="transmembrane region" description="Helical" evidence="28">
    <location>
        <begin position="27"/>
        <end position="58"/>
    </location>
</feature>
<dbReference type="Gene3D" id="1.10.3810.10">
    <property type="entry name" value="Biosynthetic peptidoglycan transglycosylase-like"/>
    <property type="match status" value="1"/>
</dbReference>
<dbReference type="Gene3D" id="3.40.710.10">
    <property type="entry name" value="DD-peptidase/beta-lactamase superfamily"/>
    <property type="match status" value="1"/>
</dbReference>
<keyword evidence="12" id="KW-0808">Transferase</keyword>
<dbReference type="EC" id="2.4.99.28" evidence="24"/>
<evidence type="ECO:0000256" key="7">
    <source>
        <dbReference type="ARBA" id="ARBA00018638"/>
    </source>
</evidence>
<evidence type="ECO:0000256" key="25">
    <source>
        <dbReference type="ARBA" id="ARBA00049902"/>
    </source>
</evidence>
<evidence type="ECO:0000256" key="15">
    <source>
        <dbReference type="ARBA" id="ARBA00022960"/>
    </source>
</evidence>
<keyword evidence="17" id="KW-0573">Peptidoglycan synthesis</keyword>
<name>A0A369BA75_9FIRM</name>
<comment type="catalytic activity">
    <reaction evidence="23">
        <text>Preferential cleavage: (Ac)2-L-Lys-D-Ala-|-D-Ala. Also transpeptidation of peptidyl-alanyl moieties that are N-acyl substituents of D-alanine.</text>
        <dbReference type="EC" id="3.4.16.4"/>
    </reaction>
</comment>
<dbReference type="InterPro" id="IPR001460">
    <property type="entry name" value="PCN-bd_Tpept"/>
</dbReference>
<feature type="domain" description="Glycosyl transferase family 51" evidence="30">
    <location>
        <begin position="84"/>
        <end position="263"/>
    </location>
</feature>
<evidence type="ECO:0000256" key="12">
    <source>
        <dbReference type="ARBA" id="ARBA00022679"/>
    </source>
</evidence>
<proteinExistence type="inferred from homology"/>
<dbReference type="SUPFAM" id="SSF53955">
    <property type="entry name" value="Lysozyme-like"/>
    <property type="match status" value="1"/>
</dbReference>
<keyword evidence="13 28" id="KW-0812">Transmembrane</keyword>
<comment type="catalytic activity">
    <reaction evidence="25">
        <text>[GlcNAc-(1-&gt;4)-Mur2Ac(oyl-L-Ala-gamma-D-Glu-L-Lys-D-Ala-D-Ala)](n)-di-trans,octa-cis-undecaprenyl diphosphate + beta-D-GlcNAc-(1-&gt;4)-Mur2Ac(oyl-L-Ala-gamma-D-Glu-L-Lys-D-Ala-D-Ala)-di-trans,octa-cis-undecaprenyl diphosphate = [GlcNAc-(1-&gt;4)-Mur2Ac(oyl-L-Ala-gamma-D-Glu-L-Lys-D-Ala-D-Ala)](n+1)-di-trans,octa-cis-undecaprenyl diphosphate + di-trans,octa-cis-undecaprenyl diphosphate + H(+)</text>
        <dbReference type="Rhea" id="RHEA:23708"/>
        <dbReference type="Rhea" id="RHEA-COMP:9602"/>
        <dbReference type="Rhea" id="RHEA-COMP:9603"/>
        <dbReference type="ChEBI" id="CHEBI:15378"/>
        <dbReference type="ChEBI" id="CHEBI:58405"/>
        <dbReference type="ChEBI" id="CHEBI:60033"/>
        <dbReference type="ChEBI" id="CHEBI:78435"/>
        <dbReference type="EC" id="2.4.99.28"/>
    </reaction>
</comment>
<evidence type="ECO:0000256" key="9">
    <source>
        <dbReference type="ARBA" id="ARBA00022645"/>
    </source>
</evidence>
<keyword evidence="11" id="KW-0328">Glycosyltransferase</keyword>
<evidence type="ECO:0000256" key="2">
    <source>
        <dbReference type="ARBA" id="ARBA00004401"/>
    </source>
</evidence>
<evidence type="ECO:0000256" key="17">
    <source>
        <dbReference type="ARBA" id="ARBA00022984"/>
    </source>
</evidence>
<sequence length="859" mass="94709">MDPKAKAGPSGTSKKKKQKQRKPAVRFLLRVIKIFLIIFIAVSCAAVGIAGGALVGFIKSTPPLDESKLKIQIQNSSVYDSEEKKIAELNGSENKNRILASYDKIPKNLRNAFIAIEDERFESHNGIDIKRTLGAVISYITTRGNSAYGGSTITQQVVKNITGETDRSPQRKIQEQWRAIQLEQKLEKWQILELYMNLAYMGENYYGVESASRAYFGKSIGELSLAQCASLAGITNLPGKYNPFTENGKLNNKSRQKLVLQKMLENGFISQAEYDEAIDAPLDFQKRPEVADQTTSRQTYFVDQVVKDVASDLMAKYGYTEEIAYTMVYNYGLKIYTTQDTSVQTAMDEVFNNEEKYFPGAKNSKGELPQAGMAIVDPKTGKLVAVYGGRGEKTADRVLNRATQIKRQAGSSFKPLADYGPAIDQHLITAATAVDDVPVYMMGVEKGRYPENFPESYSGKSERVYRGLVSIRTAIARSINVVAAKTWMSMGPDISFKYLEKSGISMKGEDKYLSVSLGGLKGGVNPLDMAAAYSPFVNSGMYYQPITYTKVFDSSGNELLNKLKDKEIKQKSNVVYDEGTAFIMTDMMKDVCLPGGTASYVKISNSKKESFPVAGKTGTTNDDKDRWFVGYTPYYVGAVWYGYDYPTTVKVSGNNPSAVIWQAVMQKAHSNLQKSDFSPAPPNVIKKSVCIYSGKTPSELCSQDPRGNAVRQEYFLKGTEPKGSDVCDIHVSAEVCSDPESKDIHGRALLADRYCPSSVSKVFIKRKEPYTPVQSSDPYPKDWIYEVPVEYCTIHGEVSNDPTTGDQLPDDEGLLPPGGAEAGDPASQHTGTVQPPNIPEIDDVIIPPNDAEDNLAPID</sequence>
<dbReference type="InterPro" id="IPR050396">
    <property type="entry name" value="Glycosyltr_51/Transpeptidase"/>
</dbReference>
<evidence type="ECO:0000256" key="21">
    <source>
        <dbReference type="ARBA" id="ARBA00023268"/>
    </source>
</evidence>
<evidence type="ECO:0000256" key="24">
    <source>
        <dbReference type="ARBA" id="ARBA00044770"/>
    </source>
</evidence>
<evidence type="ECO:0000256" key="18">
    <source>
        <dbReference type="ARBA" id="ARBA00022989"/>
    </source>
</evidence>
<keyword evidence="15" id="KW-0133">Cell shape</keyword>
<organism evidence="31 32">
    <name type="scientific">Anaerobacterium chartisolvens</name>
    <dbReference type="NCBI Taxonomy" id="1297424"/>
    <lineage>
        <taxon>Bacteria</taxon>
        <taxon>Bacillati</taxon>
        <taxon>Bacillota</taxon>
        <taxon>Clostridia</taxon>
        <taxon>Eubacteriales</taxon>
        <taxon>Oscillospiraceae</taxon>
        <taxon>Anaerobacterium</taxon>
    </lineage>
</organism>
<protein>
    <recommendedName>
        <fullName evidence="7">Penicillin-binding protein 1A</fullName>
        <ecNumber evidence="24">2.4.99.28</ecNumber>
        <ecNumber evidence="6">3.4.16.4</ecNumber>
    </recommendedName>
</protein>
<dbReference type="InterPro" id="IPR001264">
    <property type="entry name" value="Glyco_trans_51"/>
</dbReference>
<keyword evidence="19 28" id="KW-0472">Membrane</keyword>
<accession>A0A369BA75</accession>
<evidence type="ECO:0000256" key="16">
    <source>
        <dbReference type="ARBA" id="ARBA00022968"/>
    </source>
</evidence>
<evidence type="ECO:0000256" key="19">
    <source>
        <dbReference type="ARBA" id="ARBA00023136"/>
    </source>
</evidence>
<dbReference type="SUPFAM" id="SSF56601">
    <property type="entry name" value="beta-lactamase/transpeptidase-like"/>
    <property type="match status" value="1"/>
</dbReference>
<dbReference type="Pfam" id="PF00905">
    <property type="entry name" value="Transpeptidase"/>
    <property type="match status" value="1"/>
</dbReference>
<feature type="region of interest" description="Disordered" evidence="27">
    <location>
        <begin position="796"/>
        <end position="859"/>
    </location>
</feature>
<dbReference type="EC" id="3.4.16.4" evidence="6"/>
<dbReference type="NCBIfam" id="TIGR02074">
    <property type="entry name" value="PBP_1a_fam"/>
    <property type="match status" value="1"/>
</dbReference>
<evidence type="ECO:0000259" key="29">
    <source>
        <dbReference type="Pfam" id="PF00905"/>
    </source>
</evidence>
<dbReference type="GO" id="GO:0009002">
    <property type="term" value="F:serine-type D-Ala-D-Ala carboxypeptidase activity"/>
    <property type="evidence" value="ECO:0007669"/>
    <property type="project" value="UniProtKB-EC"/>
</dbReference>
<evidence type="ECO:0000256" key="23">
    <source>
        <dbReference type="ARBA" id="ARBA00034000"/>
    </source>
</evidence>
<dbReference type="GO" id="GO:0030288">
    <property type="term" value="C:outer membrane-bounded periplasmic space"/>
    <property type="evidence" value="ECO:0007669"/>
    <property type="project" value="TreeGrafter"/>
</dbReference>
<dbReference type="Proteomes" id="UP000253034">
    <property type="component" value="Unassembled WGS sequence"/>
</dbReference>
<dbReference type="Pfam" id="PF00912">
    <property type="entry name" value="Transgly"/>
    <property type="match status" value="1"/>
</dbReference>
<dbReference type="UniPathway" id="UPA00219"/>
<keyword evidence="22" id="KW-0961">Cell wall biogenesis/degradation</keyword>
<evidence type="ECO:0000256" key="10">
    <source>
        <dbReference type="ARBA" id="ARBA00022670"/>
    </source>
</evidence>
<keyword evidence="8" id="KW-1003">Cell membrane</keyword>
<evidence type="ECO:0000256" key="3">
    <source>
        <dbReference type="ARBA" id="ARBA00004752"/>
    </source>
</evidence>
<dbReference type="InterPro" id="IPR036950">
    <property type="entry name" value="PBP_transglycosylase"/>
</dbReference>